<accession>A0A9X2JYR5</accession>
<evidence type="ECO:0000313" key="1">
    <source>
        <dbReference type="EMBL" id="MCP2353409.1"/>
    </source>
</evidence>
<dbReference type="AlphaFoldDB" id="A0A9X2JYR5"/>
<dbReference type="Proteomes" id="UP001139648">
    <property type="component" value="Unassembled WGS sequence"/>
</dbReference>
<keyword evidence="2" id="KW-1185">Reference proteome</keyword>
<name>A0A9X2JYR5_9ACTN</name>
<organism evidence="1 2">
    <name type="scientific">Nonomuraea thailandensis</name>
    <dbReference type="NCBI Taxonomy" id="1188745"/>
    <lineage>
        <taxon>Bacteria</taxon>
        <taxon>Bacillati</taxon>
        <taxon>Actinomycetota</taxon>
        <taxon>Actinomycetes</taxon>
        <taxon>Streptosporangiales</taxon>
        <taxon>Streptosporangiaceae</taxon>
        <taxon>Nonomuraea</taxon>
    </lineage>
</organism>
<sequence>MEQHDAQHLHRMLSQARLPEYEAFCAGDQVAALRLFCWNTEVSAAFYGPLQHLELALRSVLDQHLFQLFGQDDWWNHSQANLHHGARAKIDEAVRQLSRRGPVPAPAHVVAELPFGFWVSLLGSGNSYDQRLWRTALYRAFPSYHGGRHALHRKLDFLRVLRNKIAHHAPIHHRHLDADHEAIMTVLGYIDAPLAALVARYSPVPAVLASRPIPR</sequence>
<evidence type="ECO:0008006" key="3">
    <source>
        <dbReference type="Google" id="ProtNLM"/>
    </source>
</evidence>
<proteinExistence type="predicted"/>
<dbReference type="EMBL" id="JAMZEB010000001">
    <property type="protein sequence ID" value="MCP2353409.1"/>
    <property type="molecule type" value="Genomic_DNA"/>
</dbReference>
<comment type="caution">
    <text evidence="1">The sequence shown here is derived from an EMBL/GenBank/DDBJ whole genome shotgun (WGS) entry which is preliminary data.</text>
</comment>
<reference evidence="1" key="1">
    <citation type="submission" date="2022-06" db="EMBL/GenBank/DDBJ databases">
        <title>Sequencing the genomes of 1000 actinobacteria strains.</title>
        <authorList>
            <person name="Klenk H.-P."/>
        </authorList>
    </citation>
    <scope>NUCLEOTIDE SEQUENCE</scope>
    <source>
        <strain evidence="1">DSM 46694</strain>
    </source>
</reference>
<evidence type="ECO:0000313" key="2">
    <source>
        <dbReference type="Proteomes" id="UP001139648"/>
    </source>
</evidence>
<dbReference type="RefSeq" id="WP_253739933.1">
    <property type="nucleotide sequence ID" value="NZ_BAABKA010000075.1"/>
</dbReference>
<gene>
    <name evidence="1" type="ORF">HD597_000429</name>
</gene>
<protein>
    <recommendedName>
        <fullName evidence="3">Abi family protein</fullName>
    </recommendedName>
</protein>